<proteinExistence type="predicted"/>
<name>A0ABT7Y981_9BACT</name>
<comment type="caution">
    <text evidence="1">The sequence shown here is derived from an EMBL/GenBank/DDBJ whole genome shotgun (WGS) entry which is preliminary data.</text>
</comment>
<reference evidence="1" key="1">
    <citation type="submission" date="2023-06" db="EMBL/GenBank/DDBJ databases">
        <title>Robiginitalea aurantiacus sp. nov. and Algoriphagus sediminis sp. nov., isolated from coastal sediment.</title>
        <authorList>
            <person name="Zhou Z.Y."/>
            <person name="An J."/>
            <person name="Jia Y.W."/>
            <person name="Du Z.J."/>
        </authorList>
    </citation>
    <scope>NUCLEOTIDE SEQUENCE</scope>
    <source>
        <strain evidence="1">C2-7</strain>
    </source>
</reference>
<evidence type="ECO:0000313" key="2">
    <source>
        <dbReference type="Proteomes" id="UP001171916"/>
    </source>
</evidence>
<gene>
    <name evidence="1" type="ORF">QVH07_02855</name>
</gene>
<keyword evidence="2" id="KW-1185">Reference proteome</keyword>
<protein>
    <submittedName>
        <fullName evidence="1">Uncharacterized protein</fullName>
    </submittedName>
</protein>
<sequence length="198" mass="23290">MNKYLDSIFGKVFGTSTQKVSHKENYTLTEEQVLSAERWFSSEEGSELLKRVLKNYHFKKSQINEHPQVHIFSSKYANGFAVTFEEPFTEESFELLFHSFAARCLKMGYKKVSLDRKIEERGQQVIEIEKFYFKPPLQMLEEGELISQLYGNVSVEKYSSDNRPSYLRLLVTVYSDRLYQDALPFDEFMDHLFDVAND</sequence>
<organism evidence="1 2">
    <name type="scientific">Algoriphagus sediminis</name>
    <dbReference type="NCBI Taxonomy" id="3057113"/>
    <lineage>
        <taxon>Bacteria</taxon>
        <taxon>Pseudomonadati</taxon>
        <taxon>Bacteroidota</taxon>
        <taxon>Cytophagia</taxon>
        <taxon>Cytophagales</taxon>
        <taxon>Cyclobacteriaceae</taxon>
        <taxon>Algoriphagus</taxon>
    </lineage>
</organism>
<evidence type="ECO:0000313" key="1">
    <source>
        <dbReference type="EMBL" id="MDN3203067.1"/>
    </source>
</evidence>
<dbReference type="RefSeq" id="WP_289998618.1">
    <property type="nucleotide sequence ID" value="NZ_JAUEPH010000001.1"/>
</dbReference>
<dbReference type="Proteomes" id="UP001171916">
    <property type="component" value="Unassembled WGS sequence"/>
</dbReference>
<dbReference type="EMBL" id="JAUEPH010000001">
    <property type="protein sequence ID" value="MDN3203067.1"/>
    <property type="molecule type" value="Genomic_DNA"/>
</dbReference>
<accession>A0ABT7Y981</accession>